<dbReference type="RefSeq" id="XP_040720296.1">
    <property type="nucleotide sequence ID" value="XM_040853325.1"/>
</dbReference>
<dbReference type="GeneID" id="63769537"/>
<proteinExistence type="predicted"/>
<evidence type="ECO:0000313" key="2">
    <source>
        <dbReference type="Proteomes" id="UP000193689"/>
    </source>
</evidence>
<dbReference type="PANTHER" id="PTHR34414:SF1">
    <property type="entry name" value="SUBTILISIN-LIKE SERINE PROTEASE"/>
    <property type="match status" value="1"/>
</dbReference>
<accession>A0A1Y2EGG4</accession>
<dbReference type="InterPro" id="IPR046536">
    <property type="entry name" value="DUF6601"/>
</dbReference>
<dbReference type="OrthoDB" id="5086500at2759"/>
<gene>
    <name evidence="1" type="ORF">BCR38DRAFT_104995</name>
</gene>
<dbReference type="PANTHER" id="PTHR34414">
    <property type="entry name" value="HET DOMAIN-CONTAINING PROTEIN-RELATED"/>
    <property type="match status" value="1"/>
</dbReference>
<keyword evidence="2" id="KW-1185">Reference proteome</keyword>
<name>A0A1Y2EGG4_9PEZI</name>
<dbReference type="InParanoid" id="A0A1Y2EGG4"/>
<evidence type="ECO:0000313" key="1">
    <source>
        <dbReference type="EMBL" id="ORY70346.1"/>
    </source>
</evidence>
<protein>
    <submittedName>
        <fullName evidence="1">Uncharacterized protein</fullName>
    </submittedName>
</protein>
<dbReference type="STRING" id="1141098.A0A1Y2EGG4"/>
<comment type="caution">
    <text evidence="1">The sequence shown here is derived from an EMBL/GenBank/DDBJ whole genome shotgun (WGS) entry which is preliminary data.</text>
</comment>
<reference evidence="1 2" key="1">
    <citation type="submission" date="2016-07" db="EMBL/GenBank/DDBJ databases">
        <title>Pervasive Adenine N6-methylation of Active Genes in Fungi.</title>
        <authorList>
            <consortium name="DOE Joint Genome Institute"/>
            <person name="Mondo S.J."/>
            <person name="Dannebaum R.O."/>
            <person name="Kuo R.C."/>
            <person name="Labutti K."/>
            <person name="Haridas S."/>
            <person name="Kuo A."/>
            <person name="Salamov A."/>
            <person name="Ahrendt S.R."/>
            <person name="Lipzen A."/>
            <person name="Sullivan W."/>
            <person name="Andreopoulos W.B."/>
            <person name="Clum A."/>
            <person name="Lindquist E."/>
            <person name="Daum C."/>
            <person name="Ramamoorthy G.K."/>
            <person name="Gryganskyi A."/>
            <person name="Culley D."/>
            <person name="Magnuson J.K."/>
            <person name="James T.Y."/>
            <person name="O'Malley M.A."/>
            <person name="Stajich J.E."/>
            <person name="Spatafora J.W."/>
            <person name="Visel A."/>
            <person name="Grigoriev I.V."/>
        </authorList>
    </citation>
    <scope>NUCLEOTIDE SEQUENCE [LARGE SCALE GENOMIC DNA]</scope>
    <source>
        <strain evidence="1 2">CBS 129021</strain>
    </source>
</reference>
<dbReference type="AlphaFoldDB" id="A0A1Y2EGG4"/>
<organism evidence="1 2">
    <name type="scientific">Pseudomassariella vexata</name>
    <dbReference type="NCBI Taxonomy" id="1141098"/>
    <lineage>
        <taxon>Eukaryota</taxon>
        <taxon>Fungi</taxon>
        <taxon>Dikarya</taxon>
        <taxon>Ascomycota</taxon>
        <taxon>Pezizomycotina</taxon>
        <taxon>Sordariomycetes</taxon>
        <taxon>Xylariomycetidae</taxon>
        <taxon>Amphisphaeriales</taxon>
        <taxon>Pseudomassariaceae</taxon>
        <taxon>Pseudomassariella</taxon>
    </lineage>
</organism>
<dbReference type="Pfam" id="PF20246">
    <property type="entry name" value="DUF6601"/>
    <property type="match status" value="1"/>
</dbReference>
<dbReference type="EMBL" id="MCFJ01000002">
    <property type="protein sequence ID" value="ORY70346.1"/>
    <property type="molecule type" value="Genomic_DNA"/>
</dbReference>
<dbReference type="Proteomes" id="UP000193689">
    <property type="component" value="Unassembled WGS sequence"/>
</dbReference>
<sequence length="166" mass="19691">MSQSNDPPFALTHQLSWGLDQPSGSSSTPRQYLPGYPQISLQDRRTVWDFLSQEFFSDDLDRMADKLWWMSKQDSRNISPLHRQLVKRRTVIITEDPKLHLVWIYDRIFIKPLPRYIMSYAFWQDYLCNDKNNDISKRTRIHRAALGYLRTYYYLSAGVVGHFAGR</sequence>